<dbReference type="OrthoDB" id="9803101at2"/>
<dbReference type="SUPFAM" id="SSF55298">
    <property type="entry name" value="YjgF-like"/>
    <property type="match status" value="1"/>
</dbReference>
<name>A0A1W1YFS7_9FIRM</name>
<dbReference type="Gene3D" id="3.30.1330.40">
    <property type="entry name" value="RutC-like"/>
    <property type="match status" value="1"/>
</dbReference>
<dbReference type="PANTHER" id="PTHR11803:SF39">
    <property type="entry name" value="2-IMINOBUTANOATE_2-IMINOPROPANOATE DEAMINASE"/>
    <property type="match status" value="1"/>
</dbReference>
<dbReference type="GO" id="GO:0019239">
    <property type="term" value="F:deaminase activity"/>
    <property type="evidence" value="ECO:0007669"/>
    <property type="project" value="TreeGrafter"/>
</dbReference>
<dbReference type="EMBL" id="FWXI01000001">
    <property type="protein sequence ID" value="SMC34984.1"/>
    <property type="molecule type" value="Genomic_DNA"/>
</dbReference>
<comment type="similarity">
    <text evidence="1">Belongs to the RutC family.</text>
</comment>
<reference evidence="2 3" key="1">
    <citation type="submission" date="2017-04" db="EMBL/GenBank/DDBJ databases">
        <authorList>
            <person name="Afonso C.L."/>
            <person name="Miller P.J."/>
            <person name="Scott M.A."/>
            <person name="Spackman E."/>
            <person name="Goraichik I."/>
            <person name="Dimitrov K.M."/>
            <person name="Suarez D.L."/>
            <person name="Swayne D.E."/>
        </authorList>
    </citation>
    <scope>NUCLEOTIDE SEQUENCE [LARGE SCALE GENOMIC DNA]</scope>
    <source>
        <strain evidence="2 3">DSM 5090</strain>
    </source>
</reference>
<dbReference type="PANTHER" id="PTHR11803">
    <property type="entry name" value="2-IMINOBUTANOATE/2-IMINOPROPANOATE DEAMINASE RIDA"/>
    <property type="match status" value="1"/>
</dbReference>
<dbReference type="Proteomes" id="UP000192738">
    <property type="component" value="Unassembled WGS sequence"/>
</dbReference>
<accession>A0A1W1YFS7</accession>
<dbReference type="InterPro" id="IPR006175">
    <property type="entry name" value="YjgF/YER057c/UK114"/>
</dbReference>
<sequence>MKKNQIHTDKAGKAVGPYSQAIEYNGIIYVSGVTAIDPQTGVPSGTVEEQAEKILTIIEAILEAAGSSMDNVLKATIFLDDVNDFAKVNAVYGKHFREPYPARICVQAAKIPFGALVEIDAVAHK</sequence>
<dbReference type="CDD" id="cd00448">
    <property type="entry name" value="YjgF_YER057c_UK114_family"/>
    <property type="match status" value="1"/>
</dbReference>
<keyword evidence="3" id="KW-1185">Reference proteome</keyword>
<dbReference type="STRING" id="112901.SAMN04488500_101314"/>
<dbReference type="NCBIfam" id="TIGR00004">
    <property type="entry name" value="Rid family detoxifying hydrolase"/>
    <property type="match status" value="1"/>
</dbReference>
<protein>
    <submittedName>
        <fullName evidence="2">2-iminobutanoate/2-iminopropanoate deaminase</fullName>
    </submittedName>
</protein>
<dbReference type="InterPro" id="IPR035959">
    <property type="entry name" value="RutC-like_sf"/>
</dbReference>
<proteinExistence type="inferred from homology"/>
<organism evidence="2 3">
    <name type="scientific">Sporomusa malonica</name>
    <dbReference type="NCBI Taxonomy" id="112901"/>
    <lineage>
        <taxon>Bacteria</taxon>
        <taxon>Bacillati</taxon>
        <taxon>Bacillota</taxon>
        <taxon>Negativicutes</taxon>
        <taxon>Selenomonadales</taxon>
        <taxon>Sporomusaceae</taxon>
        <taxon>Sporomusa</taxon>
    </lineage>
</organism>
<dbReference type="AlphaFoldDB" id="A0A1W1YFS7"/>
<dbReference type="Pfam" id="PF01042">
    <property type="entry name" value="Ribonuc_L-PSP"/>
    <property type="match status" value="1"/>
</dbReference>
<dbReference type="FunFam" id="3.30.1330.40:FF:000001">
    <property type="entry name" value="L-PSP family endoribonuclease"/>
    <property type="match status" value="1"/>
</dbReference>
<evidence type="ECO:0000313" key="3">
    <source>
        <dbReference type="Proteomes" id="UP000192738"/>
    </source>
</evidence>
<gene>
    <name evidence="2" type="ORF">SAMN04488500_101314</name>
</gene>
<dbReference type="InterPro" id="IPR006056">
    <property type="entry name" value="RidA"/>
</dbReference>
<evidence type="ECO:0000256" key="1">
    <source>
        <dbReference type="ARBA" id="ARBA00010552"/>
    </source>
</evidence>
<dbReference type="GO" id="GO:0005829">
    <property type="term" value="C:cytosol"/>
    <property type="evidence" value="ECO:0007669"/>
    <property type="project" value="TreeGrafter"/>
</dbReference>
<evidence type="ECO:0000313" key="2">
    <source>
        <dbReference type="EMBL" id="SMC34984.1"/>
    </source>
</evidence>
<dbReference type="RefSeq" id="WP_084573825.1">
    <property type="nucleotide sequence ID" value="NZ_CP155572.1"/>
</dbReference>